<comment type="caution">
    <text evidence="1">The sequence shown here is derived from an EMBL/GenBank/DDBJ whole genome shotgun (WGS) entry which is preliminary data.</text>
</comment>
<reference evidence="1" key="1">
    <citation type="journal article" date="2014" name="Front. Microbiol.">
        <title>High frequency of phylogenetically diverse reductive dehalogenase-homologous genes in deep subseafloor sedimentary metagenomes.</title>
        <authorList>
            <person name="Kawai M."/>
            <person name="Futagami T."/>
            <person name="Toyoda A."/>
            <person name="Takaki Y."/>
            <person name="Nishi S."/>
            <person name="Hori S."/>
            <person name="Arai W."/>
            <person name="Tsubouchi T."/>
            <person name="Morono Y."/>
            <person name="Uchiyama I."/>
            <person name="Ito T."/>
            <person name="Fujiyama A."/>
            <person name="Inagaki F."/>
            <person name="Takami H."/>
        </authorList>
    </citation>
    <scope>NUCLEOTIDE SEQUENCE</scope>
    <source>
        <strain evidence="1">Expedition CK06-06</strain>
    </source>
</reference>
<dbReference type="Pfam" id="PF13181">
    <property type="entry name" value="TPR_8"/>
    <property type="match status" value="2"/>
</dbReference>
<dbReference type="SMART" id="SM00028">
    <property type="entry name" value="TPR"/>
    <property type="match status" value="4"/>
</dbReference>
<dbReference type="InterPro" id="IPR019734">
    <property type="entry name" value="TPR_rpt"/>
</dbReference>
<dbReference type="EMBL" id="BART01028719">
    <property type="protein sequence ID" value="GAG92467.1"/>
    <property type="molecule type" value="Genomic_DNA"/>
</dbReference>
<sequence>KATDNLIKAAKLFQKKSKSSNKLARTYFELASVNFISGNDRLAMKWLSKALKACPKKKDLTYVHILNSLGILFSRMGVTKFGDAIDSFRKALQIIKKLPKDEGLEAVIYNNWAMTERKAGNLRAAYEKSISAIRFLKKEGNFCAQSGTTFCNAAWFSLQLGDIKRAHTILKLGLDISKKYNDIYSLATLWRGFSWYYIETGDSHRAKEYLQKSIEFIQERQFKTALQTANRDLCLINIELGLLSEAEHNLSTSWEIKKTRDDADAIELLVA</sequence>
<organism evidence="1">
    <name type="scientific">marine sediment metagenome</name>
    <dbReference type="NCBI Taxonomy" id="412755"/>
    <lineage>
        <taxon>unclassified sequences</taxon>
        <taxon>metagenomes</taxon>
        <taxon>ecological metagenomes</taxon>
    </lineage>
</organism>
<name>X1CHB8_9ZZZZ</name>
<gene>
    <name evidence="1" type="ORF">S01H4_50558</name>
</gene>
<accession>X1CHB8</accession>
<dbReference type="PANTHER" id="PTHR47050:SF1">
    <property type="entry name" value="TETRATRICOPEPTIDE REPEAT PROTEIN 24-LIKE"/>
    <property type="match status" value="1"/>
</dbReference>
<protein>
    <submittedName>
        <fullName evidence="1">Uncharacterized protein</fullName>
    </submittedName>
</protein>
<dbReference type="AlphaFoldDB" id="X1CHB8"/>
<feature type="non-terminal residue" evidence="1">
    <location>
        <position position="271"/>
    </location>
</feature>
<evidence type="ECO:0000313" key="1">
    <source>
        <dbReference type="EMBL" id="GAG92467.1"/>
    </source>
</evidence>
<feature type="non-terminal residue" evidence="1">
    <location>
        <position position="1"/>
    </location>
</feature>
<proteinExistence type="predicted"/>
<dbReference type="Gene3D" id="1.25.40.10">
    <property type="entry name" value="Tetratricopeptide repeat domain"/>
    <property type="match status" value="2"/>
</dbReference>
<dbReference type="SUPFAM" id="SSF48452">
    <property type="entry name" value="TPR-like"/>
    <property type="match status" value="1"/>
</dbReference>
<dbReference type="PANTHER" id="PTHR47050">
    <property type="entry name" value="TETRATRICOPEPTIDE REPEAT PROTEIN 24"/>
    <property type="match status" value="1"/>
</dbReference>
<dbReference type="InterPro" id="IPR011990">
    <property type="entry name" value="TPR-like_helical_dom_sf"/>
</dbReference>
<dbReference type="InterPro" id="IPR024812">
    <property type="entry name" value="TPR_24"/>
</dbReference>